<feature type="binding site" evidence="8">
    <location>
        <begin position="478"/>
        <end position="482"/>
    </location>
    <ligand>
        <name>substrate</name>
    </ligand>
</feature>
<dbReference type="FunFam" id="3.20.20.70:FF:000118">
    <property type="entry name" value="Alpha-galactosidase"/>
    <property type="match status" value="1"/>
</dbReference>
<dbReference type="InterPro" id="IPR000111">
    <property type="entry name" value="Glyco_hydro_27/36_CS"/>
</dbReference>
<dbReference type="EC" id="3.2.1.22" evidence="3 6"/>
<evidence type="ECO:0000259" key="10">
    <source>
        <dbReference type="Pfam" id="PF16875"/>
    </source>
</evidence>
<evidence type="ECO:0000256" key="2">
    <source>
        <dbReference type="ARBA" id="ARBA00006202"/>
    </source>
</evidence>
<dbReference type="InterPro" id="IPR031705">
    <property type="entry name" value="Glyco_hydro_36_C"/>
</dbReference>
<comment type="catalytic activity">
    <reaction evidence="1 6">
        <text>Hydrolysis of terminal, non-reducing alpha-D-galactose residues in alpha-D-galactosides, including galactose oligosaccharides, galactomannans and galactolipids.</text>
        <dbReference type="EC" id="3.2.1.22"/>
    </reaction>
</comment>
<evidence type="ECO:0000259" key="9">
    <source>
        <dbReference type="Pfam" id="PF16874"/>
    </source>
</evidence>
<dbReference type="Pfam" id="PF16874">
    <property type="entry name" value="Glyco_hydro_36C"/>
    <property type="match status" value="1"/>
</dbReference>
<dbReference type="InterPro" id="IPR031704">
    <property type="entry name" value="Glyco_hydro_36_N"/>
</dbReference>
<dbReference type="Pfam" id="PF02065">
    <property type="entry name" value="Melibiase"/>
    <property type="match status" value="1"/>
</dbReference>
<proteinExistence type="inferred from homology"/>
<dbReference type="InterPro" id="IPR002252">
    <property type="entry name" value="Glyco_hydro_36"/>
</dbReference>
<feature type="binding site" evidence="8">
    <location>
        <position position="201"/>
    </location>
    <ligand>
        <name>substrate</name>
    </ligand>
</feature>
<feature type="domain" description="Glycosyl hydrolase family 36 N-terminal" evidence="10">
    <location>
        <begin position="31"/>
        <end position="286"/>
    </location>
</feature>
<dbReference type="PIRSF" id="PIRSF005536">
    <property type="entry name" value="Agal"/>
    <property type="match status" value="1"/>
</dbReference>
<feature type="binding site" evidence="8">
    <location>
        <position position="550"/>
    </location>
    <ligand>
        <name>substrate</name>
    </ligand>
</feature>
<dbReference type="Pfam" id="PF16875">
    <property type="entry name" value="Glyco_hydro_36N"/>
    <property type="match status" value="1"/>
</dbReference>
<sequence length="732" mass="84417">MQLIEFDEQEKVFHLKNGMVSYVFCIEEFGVLSHLYYGKYIDRYRGGRSYPRFERSFSTNFAECNDRYYSRDTIPHEFPGIGNGDFRVPAVEVFQENGSSVTNFVYKSHKIYSGKSLLKGLPATYVKEKTEAESLDVVLVDQLTELEIVLNYTIYKERAVITRSARIINKGKTSVRLTKFSSASLDIPYEKLDMIDLNGSWGRERTITRQPVSPGIKIFDSKRGTSSHQQNPFVALASPEATEETGNVYGFSLIYSGNHEEVIEQDQYGQIRVCLGINPYHFNWELDPGKEFQSPEAVLVYSDQGLNKFSQTFHDLYRERLARGEHQYAERPVLINNWEATYFNFDDKKIKDIIDQSAQLGIELFVLDDGWFGSRSDDKRALGDWVENRDKLAGGLKGLSDYAHGKGLKFGLWFEPEMISEESRLFEAHPDWALQVPDRERTLSRNQMVLDFSRDDVREHIQKKISDILDNVEIDYVKWDMNRYLTEAYSTGLSEQLQGEVYHRYILGVYQMMDYLTSTYSNTLFEGCSGGGGRFDPGILHYMPQSWTSDNTDAVARLEIQYGTSLVYPPSSMGSHVSAVPNHQTGRITSLEMRGAVAISGVFGYELDPEQLSDEEKNLVKEQIHFYKKYRKLIQYGDFYRIRSPFESNETIWQFVSKDKKESLLFYFKVLAEAAPKLDIVKCLGLQNDYVYSMDDAEQYSGYELQNSGFYLFPFLKGDFQSKIVHLKKVNE</sequence>
<dbReference type="Gene3D" id="3.20.20.70">
    <property type="entry name" value="Aldolase class I"/>
    <property type="match status" value="1"/>
</dbReference>
<dbReference type="InterPro" id="IPR013780">
    <property type="entry name" value="Glyco_hydro_b"/>
</dbReference>
<dbReference type="PATRIC" id="fig|1158614.3.peg.2663"/>
<evidence type="ECO:0000256" key="1">
    <source>
        <dbReference type="ARBA" id="ARBA00001255"/>
    </source>
</evidence>
<feature type="active site" description="Nucleophile" evidence="7">
    <location>
        <position position="480"/>
    </location>
</feature>
<dbReference type="HOGENOM" id="CLU_009640_2_1_9"/>
<evidence type="ECO:0000256" key="5">
    <source>
        <dbReference type="ARBA" id="ARBA00023295"/>
    </source>
</evidence>
<dbReference type="RefSeq" id="WP_010781043.1">
    <property type="nucleotide sequence ID" value="NZ_ASWH01000001.1"/>
</dbReference>
<evidence type="ECO:0000313" key="14">
    <source>
        <dbReference type="Proteomes" id="UP000014160"/>
    </source>
</evidence>
<dbReference type="AlphaFoldDB" id="R2XZJ8"/>
<dbReference type="Gene3D" id="2.60.40.1180">
    <property type="entry name" value="Golgi alpha-mannosidase II"/>
    <property type="match status" value="1"/>
</dbReference>
<reference evidence="11 13" key="1">
    <citation type="submission" date="2013-02" db="EMBL/GenBank/DDBJ databases">
        <title>The Genome Sequence of Enterococcus gilvus ATCC BAA-350.</title>
        <authorList>
            <consortium name="The Broad Institute Genome Sequencing Platform"/>
            <consortium name="The Broad Institute Genome Sequencing Center for Infectious Disease"/>
            <person name="Earl A.M."/>
            <person name="Gilmore M.S."/>
            <person name="Lebreton F."/>
            <person name="Walker B."/>
            <person name="Young S.K."/>
            <person name="Zeng Q."/>
            <person name="Gargeya S."/>
            <person name="Fitzgerald M."/>
            <person name="Haas B."/>
            <person name="Abouelleil A."/>
            <person name="Alvarado L."/>
            <person name="Arachchi H.M."/>
            <person name="Berlin A.M."/>
            <person name="Chapman S.B."/>
            <person name="Dewar J."/>
            <person name="Goldberg J."/>
            <person name="Griggs A."/>
            <person name="Gujja S."/>
            <person name="Hansen M."/>
            <person name="Howarth C."/>
            <person name="Imamovic A."/>
            <person name="Larimer J."/>
            <person name="McCowan C."/>
            <person name="Murphy C."/>
            <person name="Neiman D."/>
            <person name="Pearson M."/>
            <person name="Priest M."/>
            <person name="Roberts A."/>
            <person name="Saif S."/>
            <person name="Shea T."/>
            <person name="Sisk P."/>
            <person name="Sykes S."/>
            <person name="Wortman J."/>
            <person name="Nusbaum C."/>
            <person name="Birren B."/>
        </authorList>
    </citation>
    <scope>NUCLEOTIDE SEQUENCE [LARGE SCALE GENOMIC DNA]</scope>
    <source>
        <strain evidence="11 13">ATCC BAA-350</strain>
    </source>
</reference>
<comment type="caution">
    <text evidence="11">The sequence shown here is derived from an EMBL/GenBank/DDBJ whole genome shotgun (WGS) entry which is preliminary data.</text>
</comment>
<dbReference type="PANTHER" id="PTHR43053:SF3">
    <property type="entry name" value="ALPHA-GALACTOSIDASE C-RELATED"/>
    <property type="match status" value="1"/>
</dbReference>
<reference evidence="12 14" key="2">
    <citation type="submission" date="2013-03" db="EMBL/GenBank/DDBJ databases">
        <title>The Genome Sequence of Enterococcus gilvus ATCC BAA-350 (PacBio/Illumina hybrid assembly).</title>
        <authorList>
            <consortium name="The Broad Institute Genomics Platform"/>
            <consortium name="The Broad Institute Genome Sequencing Center for Infectious Disease"/>
            <person name="Earl A."/>
            <person name="Russ C."/>
            <person name="Gilmore M."/>
            <person name="Surin D."/>
            <person name="Walker B."/>
            <person name="Young S."/>
            <person name="Zeng Q."/>
            <person name="Gargeya S."/>
            <person name="Fitzgerald M."/>
            <person name="Haas B."/>
            <person name="Abouelleil A."/>
            <person name="Allen A.W."/>
            <person name="Alvarado L."/>
            <person name="Arachchi H.M."/>
            <person name="Berlin A.M."/>
            <person name="Chapman S.B."/>
            <person name="Gainer-Dewar J."/>
            <person name="Goldberg J."/>
            <person name="Griggs A."/>
            <person name="Gujja S."/>
            <person name="Hansen M."/>
            <person name="Howarth C."/>
            <person name="Imamovic A."/>
            <person name="Ireland A."/>
            <person name="Larimer J."/>
            <person name="McCowan C."/>
            <person name="Murphy C."/>
            <person name="Pearson M."/>
            <person name="Poon T.W."/>
            <person name="Priest M."/>
            <person name="Roberts A."/>
            <person name="Saif S."/>
            <person name="Shea T."/>
            <person name="Sisk P."/>
            <person name="Sykes S."/>
            <person name="Wortman J."/>
            <person name="Nusbaum C."/>
            <person name="Birren B."/>
        </authorList>
    </citation>
    <scope>NUCLEOTIDE SEQUENCE [LARGE SCALE GENOMIC DNA]</scope>
    <source>
        <strain evidence="12 14">ATCC BAA-350</strain>
    </source>
</reference>
<evidence type="ECO:0000256" key="6">
    <source>
        <dbReference type="PIRNR" id="PIRNR005536"/>
    </source>
</evidence>
<evidence type="ECO:0000256" key="7">
    <source>
        <dbReference type="PIRSR" id="PIRSR005536-1"/>
    </source>
</evidence>
<dbReference type="GO" id="GO:0016052">
    <property type="term" value="P:carbohydrate catabolic process"/>
    <property type="evidence" value="ECO:0007669"/>
    <property type="project" value="InterPro"/>
</dbReference>
<dbReference type="InterPro" id="IPR017853">
    <property type="entry name" value="GH"/>
</dbReference>
<dbReference type="InterPro" id="IPR013785">
    <property type="entry name" value="Aldolase_TIM"/>
</dbReference>
<gene>
    <name evidence="12" type="ORF">I592_01296</name>
    <name evidence="11" type="ORF">UKC_02670</name>
</gene>
<accession>R2XZJ8</accession>
<evidence type="ECO:0000313" key="13">
    <source>
        <dbReference type="Proteomes" id="UP000013750"/>
    </source>
</evidence>
<keyword evidence="5 6" id="KW-0326">Glycosidase</keyword>
<keyword evidence="4 6" id="KW-0378">Hydrolase</keyword>
<evidence type="ECO:0000256" key="8">
    <source>
        <dbReference type="PIRSR" id="PIRSR005536-2"/>
    </source>
</evidence>
<evidence type="ECO:0000256" key="3">
    <source>
        <dbReference type="ARBA" id="ARBA00012755"/>
    </source>
</evidence>
<dbReference type="PANTHER" id="PTHR43053">
    <property type="entry name" value="GLYCOSIDASE FAMILY 31"/>
    <property type="match status" value="1"/>
</dbReference>
<dbReference type="Proteomes" id="UP000013750">
    <property type="component" value="Unassembled WGS sequence"/>
</dbReference>
<protein>
    <recommendedName>
        <fullName evidence="3 6">Alpha-galactosidase</fullName>
        <ecNumber evidence="3 6">3.2.1.22</ecNumber>
    </recommendedName>
</protein>
<organism evidence="11 13">
    <name type="scientific">Enterococcus gilvus ATCC BAA-350</name>
    <dbReference type="NCBI Taxonomy" id="1158614"/>
    <lineage>
        <taxon>Bacteria</taxon>
        <taxon>Bacillati</taxon>
        <taxon>Bacillota</taxon>
        <taxon>Bacilli</taxon>
        <taxon>Lactobacillales</taxon>
        <taxon>Enterococcaceae</taxon>
        <taxon>Enterococcus</taxon>
    </lineage>
</organism>
<dbReference type="SUPFAM" id="SSF51445">
    <property type="entry name" value="(Trans)glycosidases"/>
    <property type="match status" value="1"/>
</dbReference>
<feature type="binding site" evidence="8">
    <location>
        <position position="528"/>
    </location>
    <ligand>
        <name>substrate</name>
    </ligand>
</feature>
<feature type="active site" description="Proton donor" evidence="7">
    <location>
        <position position="550"/>
    </location>
</feature>
<feature type="binding site" evidence="8">
    <location>
        <position position="445"/>
    </location>
    <ligand>
        <name>substrate</name>
    </ligand>
</feature>
<evidence type="ECO:0000313" key="12">
    <source>
        <dbReference type="EMBL" id="EOW81995.1"/>
    </source>
</evidence>
<keyword evidence="14" id="KW-1185">Reference proteome</keyword>
<feature type="binding site" evidence="8">
    <location>
        <begin position="368"/>
        <end position="369"/>
    </location>
    <ligand>
        <name>substrate</name>
    </ligand>
</feature>
<dbReference type="PRINTS" id="PR00743">
    <property type="entry name" value="GLHYDRLASE36"/>
</dbReference>
<dbReference type="Gene3D" id="2.70.98.60">
    <property type="entry name" value="alpha-galactosidase from lactobacil brevis"/>
    <property type="match status" value="1"/>
</dbReference>
<feature type="domain" description="Glycosyl hydrolase family 36 C-terminal" evidence="9">
    <location>
        <begin position="651"/>
        <end position="727"/>
    </location>
</feature>
<evidence type="ECO:0000256" key="4">
    <source>
        <dbReference type="ARBA" id="ARBA00022801"/>
    </source>
</evidence>
<dbReference type="InterPro" id="IPR038417">
    <property type="entry name" value="Alpga-gal_N_sf"/>
</dbReference>
<comment type="similarity">
    <text evidence="2">Belongs to the glycosyl hydrolase 36 family.</text>
</comment>
<dbReference type="Proteomes" id="UP000014160">
    <property type="component" value="Unassembled WGS sequence"/>
</dbReference>
<dbReference type="EMBL" id="AJDQ01000008">
    <property type="protein sequence ID" value="EOI55462.1"/>
    <property type="molecule type" value="Genomic_DNA"/>
</dbReference>
<dbReference type="eggNOG" id="COG3345">
    <property type="taxonomic scope" value="Bacteria"/>
</dbReference>
<dbReference type="OrthoDB" id="9758822at2"/>
<evidence type="ECO:0000313" key="11">
    <source>
        <dbReference type="EMBL" id="EOI55462.1"/>
    </source>
</evidence>
<dbReference type="PROSITE" id="PS00512">
    <property type="entry name" value="ALPHA_GALACTOSIDASE"/>
    <property type="match status" value="1"/>
</dbReference>
<dbReference type="InterPro" id="IPR050985">
    <property type="entry name" value="Alpha-glycosidase_related"/>
</dbReference>
<dbReference type="EMBL" id="ASWH01000001">
    <property type="protein sequence ID" value="EOW81995.1"/>
    <property type="molecule type" value="Genomic_DNA"/>
</dbReference>
<dbReference type="CDD" id="cd14791">
    <property type="entry name" value="GH36"/>
    <property type="match status" value="1"/>
</dbReference>
<dbReference type="GO" id="GO:0004557">
    <property type="term" value="F:alpha-galactosidase activity"/>
    <property type="evidence" value="ECO:0007669"/>
    <property type="project" value="UniProtKB-UniRule"/>
</dbReference>
<name>R2XZJ8_9ENTE</name>